<dbReference type="EMBL" id="ML735384">
    <property type="protein sequence ID" value="KAE8384281.1"/>
    <property type="molecule type" value="Genomic_DNA"/>
</dbReference>
<sequence>MMRMRLLKEEITYSLAKEREVNILHQLGYLDQQCRFFSHLNDRQEWMKAVIAHHLGFKSNDVCHVANMEDWFRGSFNVCVPVTIDNWKGRQQPGQRVILRFPLPYRVGEGFRPGNGDEKVQCEAGAYAWLQQNCPDVPIPRLYGFAMSTGETYTRIEHLPFLSRCFQTIRRHLLQWLRLPVPSYYVRHPSTIKSSLDGVSEAGYLLIECIEETQGTMLSNTWSEKQHDIKLRTNFFRSLSQILLSISRTPLPRIGSFIINKEGYLTLSNRPLSMELQELENEKIPTGLPRDYTYSTVESYVADILGVHDSRLQNQPNAVNNVQDCGYQMSALAAMRTIAPLFFRRDFHRGPFVFTLTDLHQSNIFVDDDWRITCLVDLEWACSRPIQMVEPPYWLTNKGVDEIDVEEYDKLRKELLTIMNVEETEDSRCFLSKNAGKTPLRLSEVMEQAWASGTFWYSLALSSPTGLFSLFYERIQPLLSKKGPEDIGEIMPFYWGKDVGRFVASKLADKKKYDYELRQAFATGSSNGDFSDT</sequence>
<reference evidence="1" key="1">
    <citation type="submission" date="2019-04" db="EMBL/GenBank/DDBJ databases">
        <title>Friends and foes A comparative genomics studyof 23 Aspergillus species from section Flavi.</title>
        <authorList>
            <consortium name="DOE Joint Genome Institute"/>
            <person name="Kjaerbolling I."/>
            <person name="Vesth T."/>
            <person name="Frisvad J.C."/>
            <person name="Nybo J.L."/>
            <person name="Theobald S."/>
            <person name="Kildgaard S."/>
            <person name="Isbrandt T."/>
            <person name="Kuo A."/>
            <person name="Sato A."/>
            <person name="Lyhne E.K."/>
            <person name="Kogle M.E."/>
            <person name="Wiebenga A."/>
            <person name="Kun R.S."/>
            <person name="Lubbers R.J."/>
            <person name="Makela M.R."/>
            <person name="Barry K."/>
            <person name="Chovatia M."/>
            <person name="Clum A."/>
            <person name="Daum C."/>
            <person name="Haridas S."/>
            <person name="He G."/>
            <person name="LaButti K."/>
            <person name="Lipzen A."/>
            <person name="Mondo S."/>
            <person name="Riley R."/>
            <person name="Salamov A."/>
            <person name="Simmons B.A."/>
            <person name="Magnuson J.K."/>
            <person name="Henrissat B."/>
            <person name="Mortensen U.H."/>
            <person name="Larsen T.O."/>
            <person name="Devries R.P."/>
            <person name="Grigoriev I.V."/>
            <person name="Machida M."/>
            <person name="Baker S.E."/>
            <person name="Andersen M.R."/>
        </authorList>
    </citation>
    <scope>NUCLEOTIDE SEQUENCE [LARGE SCALE GENOMIC DNA]</scope>
    <source>
        <strain evidence="1">IBT 14317</strain>
    </source>
</reference>
<accession>A0A5N7BR12</accession>
<dbReference type="AlphaFoldDB" id="A0A5N7BR12"/>
<gene>
    <name evidence="1" type="ORF">BDV23DRAFT_40280</name>
</gene>
<dbReference type="OrthoDB" id="3645574at2759"/>
<evidence type="ECO:0000313" key="1">
    <source>
        <dbReference type="EMBL" id="KAE8384281.1"/>
    </source>
</evidence>
<name>A0A5N7BR12_PETAA</name>
<proteinExistence type="predicted"/>
<dbReference type="Proteomes" id="UP000326877">
    <property type="component" value="Unassembled WGS sequence"/>
</dbReference>
<dbReference type="InterPro" id="IPR011009">
    <property type="entry name" value="Kinase-like_dom_sf"/>
</dbReference>
<evidence type="ECO:0008006" key="2">
    <source>
        <dbReference type="Google" id="ProtNLM"/>
    </source>
</evidence>
<protein>
    <recommendedName>
        <fullName evidence="2">Aminoglycoside phosphotransferase domain-containing protein</fullName>
    </recommendedName>
</protein>
<dbReference type="InterPro" id="IPR051678">
    <property type="entry name" value="AGP_Transferase"/>
</dbReference>
<dbReference type="SUPFAM" id="SSF56112">
    <property type="entry name" value="Protein kinase-like (PK-like)"/>
    <property type="match status" value="1"/>
</dbReference>
<organism evidence="1">
    <name type="scientific">Petromyces alliaceus</name>
    <name type="common">Aspergillus alliaceus</name>
    <dbReference type="NCBI Taxonomy" id="209559"/>
    <lineage>
        <taxon>Eukaryota</taxon>
        <taxon>Fungi</taxon>
        <taxon>Dikarya</taxon>
        <taxon>Ascomycota</taxon>
        <taxon>Pezizomycotina</taxon>
        <taxon>Eurotiomycetes</taxon>
        <taxon>Eurotiomycetidae</taxon>
        <taxon>Eurotiales</taxon>
        <taxon>Aspergillaceae</taxon>
        <taxon>Aspergillus</taxon>
        <taxon>Aspergillus subgen. Circumdati</taxon>
    </lineage>
</organism>
<dbReference type="PANTHER" id="PTHR21310">
    <property type="entry name" value="AMINOGLYCOSIDE PHOSPHOTRANSFERASE-RELATED-RELATED"/>
    <property type="match status" value="1"/>
</dbReference>
<dbReference type="PANTHER" id="PTHR21310:SF37">
    <property type="entry name" value="AMINOGLYCOSIDE PHOSPHOTRANSFERASE DOMAIN-CONTAINING PROTEIN"/>
    <property type="match status" value="1"/>
</dbReference>